<evidence type="ECO:0000313" key="1">
    <source>
        <dbReference type="EMBL" id="KAK9892561.1"/>
    </source>
</evidence>
<reference evidence="1 2" key="1">
    <citation type="submission" date="2023-03" db="EMBL/GenBank/DDBJ databases">
        <title>Genome insight into feeding habits of ladybird beetles.</title>
        <authorList>
            <person name="Li H.-S."/>
            <person name="Huang Y.-H."/>
            <person name="Pang H."/>
        </authorList>
    </citation>
    <scope>NUCLEOTIDE SEQUENCE [LARGE SCALE GENOMIC DNA]</scope>
    <source>
        <strain evidence="1">SYSU_2023b</strain>
        <tissue evidence="1">Whole body</tissue>
    </source>
</reference>
<comment type="caution">
    <text evidence="1">The sequence shown here is derived from an EMBL/GenBank/DDBJ whole genome shotgun (WGS) entry which is preliminary data.</text>
</comment>
<organism evidence="1 2">
    <name type="scientific">Henosepilachna vigintioctopunctata</name>
    <dbReference type="NCBI Taxonomy" id="420089"/>
    <lineage>
        <taxon>Eukaryota</taxon>
        <taxon>Metazoa</taxon>
        <taxon>Ecdysozoa</taxon>
        <taxon>Arthropoda</taxon>
        <taxon>Hexapoda</taxon>
        <taxon>Insecta</taxon>
        <taxon>Pterygota</taxon>
        <taxon>Neoptera</taxon>
        <taxon>Endopterygota</taxon>
        <taxon>Coleoptera</taxon>
        <taxon>Polyphaga</taxon>
        <taxon>Cucujiformia</taxon>
        <taxon>Coccinelloidea</taxon>
        <taxon>Coccinellidae</taxon>
        <taxon>Epilachninae</taxon>
        <taxon>Epilachnini</taxon>
        <taxon>Henosepilachna</taxon>
    </lineage>
</organism>
<evidence type="ECO:0000313" key="2">
    <source>
        <dbReference type="Proteomes" id="UP001431783"/>
    </source>
</evidence>
<accession>A0AAW1VI15</accession>
<dbReference type="Proteomes" id="UP001431783">
    <property type="component" value="Unassembled WGS sequence"/>
</dbReference>
<keyword evidence="2" id="KW-1185">Reference proteome</keyword>
<proteinExistence type="predicted"/>
<gene>
    <name evidence="1" type="ORF">WA026_020549</name>
</gene>
<dbReference type="EMBL" id="JARQZJ010000135">
    <property type="protein sequence ID" value="KAK9892561.1"/>
    <property type="molecule type" value="Genomic_DNA"/>
</dbReference>
<name>A0AAW1VI15_9CUCU</name>
<protein>
    <submittedName>
        <fullName evidence="1">Uncharacterized protein</fullName>
    </submittedName>
</protein>
<dbReference type="AlphaFoldDB" id="A0AAW1VI15"/>
<sequence>MSNIYGTENAQKSTVHLSIFCNRNRKKNQGREQQLQACATDDRIISLRRNVSEIGDLLDKTTAQYSKAGIIFYHKFCRSNCRNELRLQNEKTEWHKTVLEELETEATFSSSFRPEICPDDIIRIYIRILNITNTAVVIETMKQSQQVASECDESYMEVTYDLAIAKTALEIQSMEKPRFNNLFIHFETFQFMMAYFKAASNAQQN</sequence>